<name>A0A0U3JPB1_RHILV</name>
<dbReference type="AlphaFoldDB" id="A0A0U3JPB1"/>
<protein>
    <submittedName>
        <fullName evidence="1">Uncharacterized protein</fullName>
    </submittedName>
</protein>
<organism evidence="1">
    <name type="scientific">Rhizobium leguminosarum bv. viciae</name>
    <dbReference type="NCBI Taxonomy" id="387"/>
    <lineage>
        <taxon>Bacteria</taxon>
        <taxon>Pseudomonadati</taxon>
        <taxon>Pseudomonadota</taxon>
        <taxon>Alphaproteobacteria</taxon>
        <taxon>Hyphomicrobiales</taxon>
        <taxon>Rhizobiaceae</taxon>
        <taxon>Rhizobium/Agrobacterium group</taxon>
        <taxon>Rhizobium</taxon>
    </lineage>
</organism>
<dbReference type="EMBL" id="KT944070">
    <property type="protein sequence ID" value="ALU64500.1"/>
    <property type="molecule type" value="Genomic_DNA"/>
</dbReference>
<sequence length="42" mass="4790">MRRADIVEQLFPRLYLLKEGGCSNSRVALQWDAVQLGHSFQG</sequence>
<evidence type="ECO:0000313" key="1">
    <source>
        <dbReference type="EMBL" id="ALU64500.1"/>
    </source>
</evidence>
<reference evidence="1" key="1">
    <citation type="submission" date="2015-10" db="EMBL/GenBank/DDBJ databases">
        <title>Comparative analysis of sym-gene organization in Rhizobium leguminosarum bv. viciae strains, isolated from different host plants and demonstrating clear differences in symbiotic specificity.</title>
        <authorList>
            <person name="Chirak E.R."/>
            <person name="Kimeklis A.K."/>
            <person name="Andronov E.E."/>
        </authorList>
    </citation>
    <scope>NUCLEOTIDE SEQUENCE</scope>
    <source>
        <strain evidence="1">Vaf12</strain>
    </source>
</reference>
<accession>A0A0U3JPB1</accession>
<proteinExistence type="predicted"/>